<evidence type="ECO:0000313" key="3">
    <source>
        <dbReference type="EMBL" id="GAG72822.1"/>
    </source>
</evidence>
<sequence length="86" mass="8933">MLKEKGLSISISRVKSKITGKYPIGYSAAGVVLEIGKNIKDIKPGDRVACAGAGIANHAEFIAVPENLVVKVPDNLSLKSASTVAL</sequence>
<feature type="domain" description="Alcohol dehydrogenase-like N-terminal" evidence="2">
    <location>
        <begin position="22"/>
        <end position="74"/>
    </location>
</feature>
<reference evidence="3" key="1">
    <citation type="journal article" date="2014" name="Front. Microbiol.">
        <title>High frequency of phylogenetically diverse reductive dehalogenase-homologous genes in deep subseafloor sedimentary metagenomes.</title>
        <authorList>
            <person name="Kawai M."/>
            <person name="Futagami T."/>
            <person name="Toyoda A."/>
            <person name="Takaki Y."/>
            <person name="Nishi S."/>
            <person name="Hori S."/>
            <person name="Arai W."/>
            <person name="Tsubouchi T."/>
            <person name="Morono Y."/>
            <person name="Uchiyama I."/>
            <person name="Ito T."/>
            <person name="Fujiyama A."/>
            <person name="Inagaki F."/>
            <person name="Takami H."/>
        </authorList>
    </citation>
    <scope>NUCLEOTIDE SEQUENCE</scope>
    <source>
        <strain evidence="3">Expedition CK06-06</strain>
    </source>
</reference>
<dbReference type="SUPFAM" id="SSF50129">
    <property type="entry name" value="GroES-like"/>
    <property type="match status" value="1"/>
</dbReference>
<dbReference type="InterPro" id="IPR011032">
    <property type="entry name" value="GroES-like_sf"/>
</dbReference>
<dbReference type="Gene3D" id="3.90.180.10">
    <property type="entry name" value="Medium-chain alcohol dehydrogenases, catalytic domain"/>
    <property type="match status" value="1"/>
</dbReference>
<feature type="non-terminal residue" evidence="3">
    <location>
        <position position="86"/>
    </location>
</feature>
<dbReference type="PANTHER" id="PTHR44154">
    <property type="entry name" value="QUINONE OXIDOREDUCTASE"/>
    <property type="match status" value="1"/>
</dbReference>
<dbReference type="EMBL" id="BART01003191">
    <property type="protein sequence ID" value="GAG72822.1"/>
    <property type="molecule type" value="Genomic_DNA"/>
</dbReference>
<evidence type="ECO:0000259" key="2">
    <source>
        <dbReference type="Pfam" id="PF08240"/>
    </source>
</evidence>
<comment type="caution">
    <text evidence="3">The sequence shown here is derived from an EMBL/GenBank/DDBJ whole genome shotgun (WGS) entry which is preliminary data.</text>
</comment>
<protein>
    <recommendedName>
        <fullName evidence="2">Alcohol dehydrogenase-like N-terminal domain-containing protein</fullName>
    </recommendedName>
</protein>
<proteinExistence type="predicted"/>
<organism evidence="3">
    <name type="scientific">marine sediment metagenome</name>
    <dbReference type="NCBI Taxonomy" id="412755"/>
    <lineage>
        <taxon>unclassified sequences</taxon>
        <taxon>metagenomes</taxon>
        <taxon>ecological metagenomes</taxon>
    </lineage>
</organism>
<dbReference type="Pfam" id="PF08240">
    <property type="entry name" value="ADH_N"/>
    <property type="match status" value="1"/>
</dbReference>
<dbReference type="InterPro" id="IPR013154">
    <property type="entry name" value="ADH-like_N"/>
</dbReference>
<dbReference type="AlphaFoldDB" id="X1AU64"/>
<name>X1AU64_9ZZZZ</name>
<accession>X1AU64</accession>
<evidence type="ECO:0000256" key="1">
    <source>
        <dbReference type="ARBA" id="ARBA00022857"/>
    </source>
</evidence>
<gene>
    <name evidence="3" type="ORF">S01H4_09024</name>
</gene>
<keyword evidence="1" id="KW-0521">NADP</keyword>
<dbReference type="InterPro" id="IPR051603">
    <property type="entry name" value="Zinc-ADH_QOR/CCCR"/>
</dbReference>
<dbReference type="PANTHER" id="PTHR44154:SF1">
    <property type="entry name" value="QUINONE OXIDOREDUCTASE"/>
    <property type="match status" value="1"/>
</dbReference>